<sequence length="120" mass="14519">MNNDLSATHIYQSFCFHNQVKSHFYTGNVFLSYRKDMTPDELIELGYEILEEDEFMPGLTSKIESLLGKGNFIYDYWEFGPDCFSLYWWIRKEVYHEKLTLVREWAEYEGISEWMEINEK</sequence>
<organism evidence="1 2">
    <name type="scientific">Imperialibacter roseus</name>
    <dbReference type="NCBI Taxonomy" id="1324217"/>
    <lineage>
        <taxon>Bacteria</taxon>
        <taxon>Pseudomonadati</taxon>
        <taxon>Bacteroidota</taxon>
        <taxon>Cytophagia</taxon>
        <taxon>Cytophagales</taxon>
        <taxon>Flammeovirgaceae</taxon>
        <taxon>Imperialibacter</taxon>
    </lineage>
</organism>
<dbReference type="RefSeq" id="WP_317488991.1">
    <property type="nucleotide sequence ID" value="NZ_CP136051.1"/>
</dbReference>
<reference evidence="1 2" key="1">
    <citation type="journal article" date="2023" name="Microbiol. Resour. Announc.">
        <title>Complete Genome Sequence of Imperialibacter roseus strain P4T.</title>
        <authorList>
            <person name="Tizabi D.R."/>
            <person name="Bachvaroff T."/>
            <person name="Hill R.T."/>
        </authorList>
    </citation>
    <scope>NUCLEOTIDE SEQUENCE [LARGE SCALE GENOMIC DNA]</scope>
    <source>
        <strain evidence="1 2">P4T</strain>
    </source>
</reference>
<gene>
    <name evidence="1" type="ORF">RT717_24625</name>
</gene>
<proteinExistence type="predicted"/>
<evidence type="ECO:0000313" key="2">
    <source>
        <dbReference type="Proteomes" id="UP001302349"/>
    </source>
</evidence>
<accession>A0ABZ0IP63</accession>
<name>A0ABZ0IP63_9BACT</name>
<keyword evidence="2" id="KW-1185">Reference proteome</keyword>
<evidence type="ECO:0000313" key="1">
    <source>
        <dbReference type="EMBL" id="WOK06264.1"/>
    </source>
</evidence>
<dbReference type="Proteomes" id="UP001302349">
    <property type="component" value="Chromosome"/>
</dbReference>
<dbReference type="EMBL" id="CP136051">
    <property type="protein sequence ID" value="WOK06264.1"/>
    <property type="molecule type" value="Genomic_DNA"/>
</dbReference>
<protein>
    <submittedName>
        <fullName evidence="1">Uncharacterized protein</fullName>
    </submittedName>
</protein>